<keyword evidence="1" id="KW-1133">Transmembrane helix</keyword>
<organism evidence="2 3">
    <name type="scientific">Fusarium sarcochroum</name>
    <dbReference type="NCBI Taxonomy" id="1208366"/>
    <lineage>
        <taxon>Eukaryota</taxon>
        <taxon>Fungi</taxon>
        <taxon>Dikarya</taxon>
        <taxon>Ascomycota</taxon>
        <taxon>Pezizomycotina</taxon>
        <taxon>Sordariomycetes</taxon>
        <taxon>Hypocreomycetidae</taxon>
        <taxon>Hypocreales</taxon>
        <taxon>Nectriaceae</taxon>
        <taxon>Fusarium</taxon>
        <taxon>Fusarium lateritium species complex</taxon>
    </lineage>
</organism>
<dbReference type="InterPro" id="IPR010699">
    <property type="entry name" value="DUF1275"/>
</dbReference>
<dbReference type="EMBL" id="JABEXW010001052">
    <property type="protein sequence ID" value="KAF4948406.1"/>
    <property type="molecule type" value="Genomic_DNA"/>
</dbReference>
<dbReference type="PANTHER" id="PTHR37488">
    <property type="entry name" value="DUF1275 DOMAIN-CONTAINING PROTEIN"/>
    <property type="match status" value="1"/>
</dbReference>
<keyword evidence="3" id="KW-1185">Reference proteome</keyword>
<dbReference type="OrthoDB" id="5223589at2759"/>
<keyword evidence="1" id="KW-0472">Membrane</keyword>
<feature type="transmembrane region" description="Helical" evidence="1">
    <location>
        <begin position="199"/>
        <end position="219"/>
    </location>
</feature>
<name>A0A8H4WSJ4_9HYPO</name>
<accession>A0A8H4WSJ4</accession>
<evidence type="ECO:0000313" key="3">
    <source>
        <dbReference type="Proteomes" id="UP000622797"/>
    </source>
</evidence>
<feature type="transmembrane region" description="Helical" evidence="1">
    <location>
        <begin position="142"/>
        <end position="159"/>
    </location>
</feature>
<dbReference type="PANTHER" id="PTHR37488:SF2">
    <property type="entry name" value="DUF1275 DOMAIN-CONTAINING PROTEIN"/>
    <property type="match status" value="1"/>
</dbReference>
<comment type="caution">
    <text evidence="2">The sequence shown here is derived from an EMBL/GenBank/DDBJ whole genome shotgun (WGS) entry which is preliminary data.</text>
</comment>
<evidence type="ECO:0000313" key="2">
    <source>
        <dbReference type="EMBL" id="KAF4948406.1"/>
    </source>
</evidence>
<sequence>MPELTEPQPNKLSARNFRHYSTANLKIDFLLETQLIILTFCIGIQDAISYPDFQCFASNQTGNSVVLAIGVAGDHSNLFSPSNVGLSLGMFISGALITGQLANVVGPRGRAWLIVSHAVQTLMTFTAAAIHSLPGSKGTGPLAMASLALLAFASGAQVASMRPFRIQEITTAMATAAWVDFVIDPNLLGLKNRPRDRRAAFLVALVAGSFAGAFMRSGIGSSNALIVSAAGKMLVTTTFLFNREETSVAES</sequence>
<evidence type="ECO:0000256" key="1">
    <source>
        <dbReference type="SAM" id="Phobius"/>
    </source>
</evidence>
<protein>
    <recommendedName>
        <fullName evidence="4">DUF1275 domain protein</fullName>
    </recommendedName>
</protein>
<reference evidence="2" key="1">
    <citation type="journal article" date="2020" name="BMC Genomics">
        <title>Correction to: Identification and distribution of gene clusters required for synthesis of sphingolipid metabolism inhibitors in diverse species of the filamentous fungus Fusarium.</title>
        <authorList>
            <person name="Kim H.S."/>
            <person name="Lohmar J.M."/>
            <person name="Busman M."/>
            <person name="Brown D.W."/>
            <person name="Naumann T.A."/>
            <person name="Divon H.H."/>
            <person name="Lysoe E."/>
            <person name="Uhlig S."/>
            <person name="Proctor R.H."/>
        </authorList>
    </citation>
    <scope>NUCLEOTIDE SEQUENCE</scope>
    <source>
        <strain evidence="2">NRRL 20472</strain>
    </source>
</reference>
<proteinExistence type="predicted"/>
<dbReference type="AlphaFoldDB" id="A0A8H4WSJ4"/>
<keyword evidence="1" id="KW-0812">Transmembrane</keyword>
<feature type="transmembrane region" description="Helical" evidence="1">
    <location>
        <begin position="84"/>
        <end position="104"/>
    </location>
</feature>
<reference evidence="2" key="2">
    <citation type="submission" date="2020-05" db="EMBL/GenBank/DDBJ databases">
        <authorList>
            <person name="Kim H.-S."/>
            <person name="Proctor R.H."/>
            <person name="Brown D.W."/>
        </authorList>
    </citation>
    <scope>NUCLEOTIDE SEQUENCE</scope>
    <source>
        <strain evidence="2">NRRL 20472</strain>
    </source>
</reference>
<evidence type="ECO:0008006" key="4">
    <source>
        <dbReference type="Google" id="ProtNLM"/>
    </source>
</evidence>
<feature type="transmembrane region" description="Helical" evidence="1">
    <location>
        <begin position="111"/>
        <end position="130"/>
    </location>
</feature>
<dbReference type="Pfam" id="PF06912">
    <property type="entry name" value="DUF1275"/>
    <property type="match status" value="1"/>
</dbReference>
<dbReference type="Proteomes" id="UP000622797">
    <property type="component" value="Unassembled WGS sequence"/>
</dbReference>
<gene>
    <name evidence="2" type="ORF">FSARC_13751</name>
</gene>